<feature type="transmembrane region" description="Helical" evidence="1">
    <location>
        <begin position="51"/>
        <end position="75"/>
    </location>
</feature>
<proteinExistence type="predicted"/>
<evidence type="ECO:0000313" key="2">
    <source>
        <dbReference type="EMBL" id="OIV44014.1"/>
    </source>
</evidence>
<feature type="transmembrane region" description="Helical" evidence="1">
    <location>
        <begin position="120"/>
        <end position="140"/>
    </location>
</feature>
<keyword evidence="1" id="KW-1133">Transmembrane helix</keyword>
<name>A0A1J7BZG7_FLAJO</name>
<dbReference type="OrthoDB" id="1235182at2"/>
<keyword evidence="1" id="KW-0812">Transmembrane</keyword>
<gene>
    <name evidence="2" type="ORF">BKM63_02120</name>
</gene>
<feature type="transmembrane region" description="Helical" evidence="1">
    <location>
        <begin position="20"/>
        <end position="39"/>
    </location>
</feature>
<evidence type="ECO:0000313" key="3">
    <source>
        <dbReference type="Proteomes" id="UP000182826"/>
    </source>
</evidence>
<accession>A0A1J7BZG7</accession>
<keyword evidence="3" id="KW-1185">Reference proteome</keyword>
<dbReference type="EMBL" id="MLFK01000001">
    <property type="protein sequence ID" value="OIV44014.1"/>
    <property type="molecule type" value="Genomic_DNA"/>
</dbReference>
<keyword evidence="1" id="KW-0472">Membrane</keyword>
<comment type="caution">
    <text evidence="2">The sequence shown here is derived from an EMBL/GenBank/DDBJ whole genome shotgun (WGS) entry which is preliminary data.</text>
</comment>
<evidence type="ECO:0000256" key="1">
    <source>
        <dbReference type="SAM" id="Phobius"/>
    </source>
</evidence>
<dbReference type="Proteomes" id="UP000182826">
    <property type="component" value="Unassembled WGS sequence"/>
</dbReference>
<dbReference type="RefSeq" id="WP_071635011.1">
    <property type="nucleotide sequence ID" value="NZ_MLFK01000001.1"/>
</dbReference>
<dbReference type="AlphaFoldDB" id="A0A1J7BZG7"/>
<sequence>MISLNMVWPAIYVYDEIWRFWFLVFVTIIIETFTIMAMLKYSLKKAIIASVVGNLISGLVGTFVMMWAMLFWHLVADNFVPHATFDIINWVATYILMCLGSVFLEVLTIKLIFNDTIKKLFIPLLIGNLLTYGFIAYSMISNSREDDKEKRVEQIFYSPTPNNFILLDSTKLQIFTAKTEISYDENDNMVHTNYPLEVLFKKEKPENFQFELRLLGEEYSGGIESERKIIELDNLSDTIHVILEQKNPDPNKGWTAPIITDTIKFIKRTNK</sequence>
<reference evidence="2 3" key="1">
    <citation type="submission" date="2016-10" db="EMBL/GenBank/DDBJ databases">
        <title>Draft Genome Sequence of Rhizobacteria Flavobacterium johnsoniae CI04.</title>
        <authorList>
            <person name="Bravo J.I."/>
            <person name="Lozano G.L."/>
            <person name="Handelsman J."/>
        </authorList>
    </citation>
    <scope>NUCLEOTIDE SEQUENCE [LARGE SCALE GENOMIC DNA]</scope>
    <source>
        <strain evidence="2 3">CI04</strain>
    </source>
</reference>
<protein>
    <submittedName>
        <fullName evidence="2">Uncharacterized protein</fullName>
    </submittedName>
</protein>
<feature type="transmembrane region" description="Helical" evidence="1">
    <location>
        <begin position="87"/>
        <end position="108"/>
    </location>
</feature>
<organism evidence="2 3">
    <name type="scientific">Flavobacterium johnsoniae</name>
    <name type="common">Cytophaga johnsonae</name>
    <dbReference type="NCBI Taxonomy" id="986"/>
    <lineage>
        <taxon>Bacteria</taxon>
        <taxon>Pseudomonadati</taxon>
        <taxon>Bacteroidota</taxon>
        <taxon>Flavobacteriia</taxon>
        <taxon>Flavobacteriales</taxon>
        <taxon>Flavobacteriaceae</taxon>
        <taxon>Flavobacterium</taxon>
    </lineage>
</organism>